<geneLocation type="plasmid" evidence="2">
    <name>pac1084_1</name>
</geneLocation>
<dbReference type="AlphaFoldDB" id="A0A1U9LJM9"/>
<name>A0A1U9LJM9_9PROT</name>
<accession>A0A1U9LJM9</accession>
<dbReference type="KEGG" id="aper:A0U91_16630"/>
<dbReference type="RefSeq" id="WP_077932257.1">
    <property type="nucleotide sequence ID" value="NZ_CP014688.1"/>
</dbReference>
<proteinExistence type="predicted"/>
<protein>
    <submittedName>
        <fullName evidence="1">Uncharacterized protein</fullName>
    </submittedName>
</protein>
<evidence type="ECO:0000313" key="1">
    <source>
        <dbReference type="EMBL" id="AQT06632.1"/>
    </source>
</evidence>
<gene>
    <name evidence="1" type="ORF">A0U91_16630</name>
</gene>
<dbReference type="EMBL" id="CP014688">
    <property type="protein sequence ID" value="AQT06632.1"/>
    <property type="molecule type" value="Genomic_DNA"/>
</dbReference>
<dbReference type="Proteomes" id="UP000189055">
    <property type="component" value="Plasmid pAC1084_1"/>
</dbReference>
<sequence>MKLTLGSSVQLSSGILYHSNWGKNILDKKALMRLPHFQGLGRSIKRHETFLPHDSDVLCVTVNITISRISLDPVSKFFSDFDPHKLIKEDILRTLSCRYAANIAGGSISGINKFLCRDGIVQVSGLSESAGNLDLGFSNSPLIEKEKNKNNEGKRVLAGLIYDSVSGASEPVSISCSYFGYMGFGAKFVPSFISETDIYTVTCTEMKGRIIALHPDEVGDGFHTVDGRIGECRCAVVPPYTLRDDTDFTETMLRVLREEPTSVEERVFVAASLVRGCSIDF</sequence>
<organism evidence="1 2">
    <name type="scientific">Acetobacter persici</name>
    <dbReference type="NCBI Taxonomy" id="1076596"/>
    <lineage>
        <taxon>Bacteria</taxon>
        <taxon>Pseudomonadati</taxon>
        <taxon>Pseudomonadota</taxon>
        <taxon>Alphaproteobacteria</taxon>
        <taxon>Acetobacterales</taxon>
        <taxon>Acetobacteraceae</taxon>
        <taxon>Acetobacter</taxon>
    </lineage>
</organism>
<keyword evidence="1" id="KW-0614">Plasmid</keyword>
<evidence type="ECO:0000313" key="2">
    <source>
        <dbReference type="Proteomes" id="UP000189055"/>
    </source>
</evidence>
<reference evidence="1 2" key="1">
    <citation type="submission" date="2016-03" db="EMBL/GenBank/DDBJ databases">
        <title>Acetic acid bacteria sequencing.</title>
        <authorList>
            <person name="Brandt J."/>
            <person name="Jakob F."/>
            <person name="Vogel R.F."/>
        </authorList>
    </citation>
    <scope>NUCLEOTIDE SEQUENCE [LARGE SCALE GENOMIC DNA]</scope>
    <source>
        <strain evidence="1 2">TMW2.1084</strain>
        <plasmid evidence="2">pac1084_1</plasmid>
    </source>
</reference>